<dbReference type="GeneID" id="108040753"/>
<keyword evidence="3" id="KW-1185">Reference proteome</keyword>
<reference evidence="4" key="2">
    <citation type="submission" date="2025-04" db="UniProtKB">
        <authorList>
            <consortium name="RefSeq"/>
        </authorList>
    </citation>
    <scope>IDENTIFICATION</scope>
</reference>
<dbReference type="OrthoDB" id="7854956at2759"/>
<evidence type="ECO:0000313" key="4">
    <source>
        <dbReference type="RefSeq" id="XP_016973828.1"/>
    </source>
</evidence>
<feature type="chain" id="PRO_5027982102" evidence="1">
    <location>
        <begin position="23"/>
        <end position="150"/>
    </location>
</feature>
<evidence type="ECO:0000313" key="2">
    <source>
        <dbReference type="EnsemblMetazoa" id="XP_016973828.1"/>
    </source>
</evidence>
<dbReference type="EnsemblMetazoa" id="XM_017118339.2">
    <property type="protein sequence ID" value="XP_016973828.1"/>
    <property type="gene ID" value="LOC108040753"/>
</dbReference>
<dbReference type="AlphaFoldDB" id="A0A6P4EFM8"/>
<name>A0A6P4EFM8_DRORH</name>
<organism evidence="4">
    <name type="scientific">Drosophila rhopaloa</name>
    <name type="common">Fruit fly</name>
    <dbReference type="NCBI Taxonomy" id="1041015"/>
    <lineage>
        <taxon>Eukaryota</taxon>
        <taxon>Metazoa</taxon>
        <taxon>Ecdysozoa</taxon>
        <taxon>Arthropoda</taxon>
        <taxon>Hexapoda</taxon>
        <taxon>Insecta</taxon>
        <taxon>Pterygota</taxon>
        <taxon>Neoptera</taxon>
        <taxon>Endopterygota</taxon>
        <taxon>Diptera</taxon>
        <taxon>Brachycera</taxon>
        <taxon>Muscomorpha</taxon>
        <taxon>Ephydroidea</taxon>
        <taxon>Drosophilidae</taxon>
        <taxon>Drosophila</taxon>
        <taxon>Sophophora</taxon>
    </lineage>
</organism>
<keyword evidence="1" id="KW-0732">Signal</keyword>
<sequence length="150" mass="15929">MWKKVLICVVLVAFVGVQFANSLTCTKCTTPSGCKSPSSETCSNSTANANRVHLESYHSNVPTVNGSLNFACANLTYYHAANYSHTSEFLGCVFNETKVCDLTLTNTASGWSKKCLQCGTDYCNPAGTFSGSAYTIVGSVIAVLLAKVLS</sequence>
<evidence type="ECO:0000313" key="3">
    <source>
        <dbReference type="Proteomes" id="UP001652680"/>
    </source>
</evidence>
<protein>
    <submittedName>
        <fullName evidence="4">Uncharacterized protein LOC108040753</fullName>
    </submittedName>
</protein>
<reference evidence="3" key="1">
    <citation type="journal article" date="2021" name="Elife">
        <title>Highly contiguous assemblies of 101 drosophilid genomes.</title>
        <authorList>
            <person name="Kim B.Y."/>
            <person name="Wang J.R."/>
            <person name="Miller D.E."/>
            <person name="Barmina O."/>
            <person name="Delaney E."/>
            <person name="Thompson A."/>
            <person name="Comeault A.A."/>
            <person name="Peede D."/>
            <person name="D'Agostino E.R."/>
            <person name="Pelaez J."/>
            <person name="Aguilar J.M."/>
            <person name="Haji D."/>
            <person name="Matsunaga T."/>
            <person name="Armstrong E.E."/>
            <person name="Zych M."/>
            <person name="Ogawa Y."/>
            <person name="Stamenkovic-Radak M."/>
            <person name="Jelic M."/>
            <person name="Veselinovic M.S."/>
            <person name="Tanaskovic M."/>
            <person name="Eric P."/>
            <person name="Gao J.J."/>
            <person name="Katoh T.K."/>
            <person name="Toda M.J."/>
            <person name="Watabe H."/>
            <person name="Watada M."/>
            <person name="Davis J.S."/>
            <person name="Moyle L.C."/>
            <person name="Manoli G."/>
            <person name="Bertolini E."/>
            <person name="Kostal V."/>
            <person name="Hawley R.S."/>
            <person name="Takahashi A."/>
            <person name="Jones C.D."/>
            <person name="Price D.K."/>
            <person name="Whiteman N."/>
            <person name="Kopp A."/>
            <person name="Matute D.R."/>
            <person name="Petrov D.A."/>
        </authorList>
    </citation>
    <scope>NUCLEOTIDE SEQUENCE [LARGE SCALE GENOMIC DNA]</scope>
</reference>
<accession>A0A6P4EFM8</accession>
<dbReference type="RefSeq" id="XP_016973828.1">
    <property type="nucleotide sequence ID" value="XM_017118339.1"/>
</dbReference>
<feature type="signal peptide" evidence="1">
    <location>
        <begin position="1"/>
        <end position="22"/>
    </location>
</feature>
<evidence type="ECO:0000256" key="1">
    <source>
        <dbReference type="SAM" id="SignalP"/>
    </source>
</evidence>
<dbReference type="Proteomes" id="UP001652680">
    <property type="component" value="Unassembled WGS sequence"/>
</dbReference>
<proteinExistence type="predicted"/>
<gene>
    <name evidence="4" type="primary">LOC108040753</name>
    <name evidence="2" type="synonym">108040753</name>
</gene>
<reference evidence="2" key="3">
    <citation type="submission" date="2025-05" db="UniProtKB">
        <authorList>
            <consortium name="EnsemblMetazoa"/>
        </authorList>
    </citation>
    <scope>IDENTIFICATION</scope>
</reference>